<evidence type="ECO:0000313" key="2">
    <source>
        <dbReference type="Proteomes" id="UP000571701"/>
    </source>
</evidence>
<keyword evidence="2" id="KW-1185">Reference proteome</keyword>
<dbReference type="Proteomes" id="UP000571701">
    <property type="component" value="Unassembled WGS sequence"/>
</dbReference>
<evidence type="ECO:0008006" key="3">
    <source>
        <dbReference type="Google" id="ProtNLM"/>
    </source>
</evidence>
<accession>A0A7W2FMK7</accession>
<sequence length="117" mass="13471">MKDNVIIRGKRAGRRIESVMCQEALVEEKNQIDQLFNEMAEQVLSFIAKSESGFDEGWVPAAFIKQQLNLTKNAYPQGNKTDNKTGWLFATLARHLQDQNKVEFKKVGSRSYYKSNR</sequence>
<name>A0A7W2FMK7_9VIBR</name>
<protein>
    <recommendedName>
        <fullName evidence="3">HTH OST-type domain-containing protein</fullName>
    </recommendedName>
</protein>
<dbReference type="RefSeq" id="WP_182105309.1">
    <property type="nucleotide sequence ID" value="NZ_JACFYF010000001.1"/>
</dbReference>
<comment type="caution">
    <text evidence="1">The sequence shown here is derived from an EMBL/GenBank/DDBJ whole genome shotgun (WGS) entry which is preliminary data.</text>
</comment>
<proteinExistence type="predicted"/>
<reference evidence="1 2" key="1">
    <citation type="submission" date="2020-07" db="EMBL/GenBank/DDBJ databases">
        <title>Vibrio marinisediminis sp. nov., isolated from marine sediment.</title>
        <authorList>
            <person name="Ji X."/>
        </authorList>
    </citation>
    <scope>NUCLEOTIDE SEQUENCE [LARGE SCALE GENOMIC DNA]</scope>
    <source>
        <strain evidence="1 2">404</strain>
    </source>
</reference>
<organism evidence="1 2">
    <name type="scientific">Vibrio marinisediminis</name>
    <dbReference type="NCBI Taxonomy" id="2758441"/>
    <lineage>
        <taxon>Bacteria</taxon>
        <taxon>Pseudomonadati</taxon>
        <taxon>Pseudomonadota</taxon>
        <taxon>Gammaproteobacteria</taxon>
        <taxon>Vibrionales</taxon>
        <taxon>Vibrionaceae</taxon>
        <taxon>Vibrio</taxon>
    </lineage>
</organism>
<gene>
    <name evidence="1" type="ORF">H2O73_00035</name>
</gene>
<evidence type="ECO:0000313" key="1">
    <source>
        <dbReference type="EMBL" id="MBA5760722.1"/>
    </source>
</evidence>
<dbReference type="EMBL" id="JACFYF010000001">
    <property type="protein sequence ID" value="MBA5760722.1"/>
    <property type="molecule type" value="Genomic_DNA"/>
</dbReference>
<dbReference type="AlphaFoldDB" id="A0A7W2FMK7"/>